<evidence type="ECO:0008006" key="3">
    <source>
        <dbReference type="Google" id="ProtNLM"/>
    </source>
</evidence>
<accession>A0A7G5XLW7</accession>
<dbReference type="AlphaFoldDB" id="A0A7G5XLW7"/>
<protein>
    <recommendedName>
        <fullName evidence="3">Uracil-DNA glycosylase</fullName>
    </recommendedName>
</protein>
<dbReference type="RefSeq" id="WP_182806362.1">
    <property type="nucleotide sequence ID" value="NZ_CP060007.1"/>
</dbReference>
<dbReference type="EMBL" id="CP060007">
    <property type="protein sequence ID" value="QNA46470.1"/>
    <property type="molecule type" value="Genomic_DNA"/>
</dbReference>
<evidence type="ECO:0000313" key="1">
    <source>
        <dbReference type="EMBL" id="QNA46470.1"/>
    </source>
</evidence>
<gene>
    <name evidence="1" type="ORF">H4075_09950</name>
</gene>
<evidence type="ECO:0000313" key="2">
    <source>
        <dbReference type="Proteomes" id="UP000515344"/>
    </source>
</evidence>
<reference evidence="2" key="1">
    <citation type="submission" date="2020-08" db="EMBL/GenBank/DDBJ databases">
        <title>Lacibacter sp. S13-6-6 genome sequencing.</title>
        <authorList>
            <person name="Jin L."/>
        </authorList>
    </citation>
    <scope>NUCLEOTIDE SEQUENCE [LARGE SCALE GENOMIC DNA]</scope>
    <source>
        <strain evidence="2">S13-6-6</strain>
    </source>
</reference>
<proteinExistence type="predicted"/>
<sequence length="241" mass="28333">MNDVKNFQDQIALLNDEIRKAYSDNEEEIFPIYDGALNPEEYFMNPSYKILWLMKEPYDGGEREGEWSLPDFFIDDYDRFYNDLIKGSSGRTWQPAVYASYGILNNFSNWDEMSYIRDEPSMVKVLGKIAWVNIQKLPSETGKKTDITNVHDAYKKHKAILNKQIELLNPDIIICGNTFSVIREDLGNPVTTKFDMVEYFFNNGKLFINAYHPAQFQISRERYVNNIIQCAKEWEERKRGK</sequence>
<dbReference type="KEGG" id="lacs:H4075_09950"/>
<keyword evidence="2" id="KW-1185">Reference proteome</keyword>
<dbReference type="Proteomes" id="UP000515344">
    <property type="component" value="Chromosome"/>
</dbReference>
<organism evidence="1 2">
    <name type="scientific">Lacibacter sediminis</name>
    <dbReference type="NCBI Taxonomy" id="2760713"/>
    <lineage>
        <taxon>Bacteria</taxon>
        <taxon>Pseudomonadati</taxon>
        <taxon>Bacteroidota</taxon>
        <taxon>Chitinophagia</taxon>
        <taxon>Chitinophagales</taxon>
        <taxon>Chitinophagaceae</taxon>
        <taxon>Lacibacter</taxon>
    </lineage>
</organism>
<name>A0A7G5XLW7_9BACT</name>